<evidence type="ECO:0000256" key="8">
    <source>
        <dbReference type="SAM" id="MobiDB-lite"/>
    </source>
</evidence>
<feature type="compositionally biased region" description="Basic and acidic residues" evidence="8">
    <location>
        <begin position="253"/>
        <end position="265"/>
    </location>
</feature>
<evidence type="ECO:0000256" key="1">
    <source>
        <dbReference type="ARBA" id="ARBA00004367"/>
    </source>
</evidence>
<keyword evidence="11" id="KW-1185">Reference proteome</keyword>
<feature type="region of interest" description="Disordered" evidence="8">
    <location>
        <begin position="378"/>
        <end position="415"/>
    </location>
</feature>
<dbReference type="GO" id="GO:0030968">
    <property type="term" value="P:endoplasmic reticulum unfolded protein response"/>
    <property type="evidence" value="ECO:0007669"/>
    <property type="project" value="UniProtKB-UniRule"/>
</dbReference>
<sequence>MPRKRLVNLRRQLPQPPIKSITKYPELEDYLAAAYTSYRAGLQLLSLRHYPRSICGDHITSPQLEFPLSVAPYLSRAILRIYSGEAIWQTVHSTTNTIAQKITTGTIRTSQTKRYDSHDRPQVNSTDLDTQSFSGSDGLGSNIELAHSRIGSYRKGKGKKGEIMRRHSLLSLSSLILAHATLGSGSQKSFNVHDDVLAFPQYEVVFPYEYILASDADKRLTQQRSSSISSPSPSPDSSSISQSDRSSQQQAPLRDDDTSANDKDTPLVPEENVERYEEMILDGMRYLCTVPKVVTVNATEAAGTTPAEQEKELARAADRGLELLSEMKGRCMYYVAGWWSYSFCYMDQVRQFHALPPGNGVPVYPPAEDPATHSYVLGRFRTPKKDNGKKKGSGQTPRENGSEKRPSTEVAELQTKGDSRYLVQHLEDGTTCDLTGRDRKIEVQFHCHPQSTDRIGWIKEVSTCTYLMVIYTPRLCNDVAFQPPREDDPNHISCREVLEPDMVAEFEEAKAFAESGEDLNLLDLNLDVEGAGAMEKFPIVGDIEVGAMKLVGREGKRIEKGKVASLGEEKVEIVAKRKGGEIQKLSKEELKKFNLDSEKIEALKKQLEELARGKDWKLEMIEANGRSTLRGVIDTGDEEEGEEEGEGDKKTGEDGEGNGKGDAEEREGADNGYKEEL</sequence>
<evidence type="ECO:0000259" key="9">
    <source>
        <dbReference type="PROSITE" id="PS51914"/>
    </source>
</evidence>
<name>A0A2B7XM17_9EURO</name>
<dbReference type="PANTHER" id="PTHR15414:SF0">
    <property type="entry name" value="ENDOPLASMIC RETICULUM LECTIN 1"/>
    <property type="match status" value="1"/>
</dbReference>
<evidence type="ECO:0000313" key="10">
    <source>
        <dbReference type="EMBL" id="PGH09607.1"/>
    </source>
</evidence>
<dbReference type="InterPro" id="IPR045149">
    <property type="entry name" value="OS-9-like"/>
</dbReference>
<dbReference type="GO" id="GO:0005788">
    <property type="term" value="C:endoplasmic reticulum lumen"/>
    <property type="evidence" value="ECO:0007669"/>
    <property type="project" value="UniProtKB-UniRule"/>
</dbReference>
<keyword evidence="4 7" id="KW-0430">Lectin</keyword>
<dbReference type="GO" id="GO:0030970">
    <property type="term" value="P:retrograde protein transport, ER to cytosol"/>
    <property type="evidence" value="ECO:0007669"/>
    <property type="project" value="TreeGrafter"/>
</dbReference>
<dbReference type="GO" id="GO:0030246">
    <property type="term" value="F:carbohydrate binding"/>
    <property type="evidence" value="ECO:0007669"/>
    <property type="project" value="UniProtKB-UniRule"/>
</dbReference>
<evidence type="ECO:0000256" key="5">
    <source>
        <dbReference type="ARBA" id="ARBA00022824"/>
    </source>
</evidence>
<dbReference type="PANTHER" id="PTHR15414">
    <property type="entry name" value="OS-9-RELATED"/>
    <property type="match status" value="1"/>
</dbReference>
<dbReference type="AlphaFoldDB" id="A0A2B7XM17"/>
<dbReference type="EMBL" id="PDNB01000092">
    <property type="protein sequence ID" value="PGH09607.1"/>
    <property type="molecule type" value="Genomic_DNA"/>
</dbReference>
<feature type="compositionally biased region" description="Low complexity" evidence="8">
    <location>
        <begin position="222"/>
        <end position="250"/>
    </location>
</feature>
<gene>
    <name evidence="10" type="ORF">AJ79_05663</name>
</gene>
<feature type="region of interest" description="Disordered" evidence="8">
    <location>
        <begin position="109"/>
        <end position="132"/>
    </location>
</feature>
<keyword evidence="3" id="KW-0732">Signal</keyword>
<dbReference type="Proteomes" id="UP000223968">
    <property type="component" value="Unassembled WGS sequence"/>
</dbReference>
<proteinExistence type="inferred from homology"/>
<comment type="function">
    <text evidence="7">Lectin involved in the quality control of the secretory pathway. As a member of the endoplasmic reticulum-associated degradation lumenal (ERAD-L) surveillance system, targets misfolded endoplasmic reticulum lumenal glycoproteins for degradation.</text>
</comment>
<dbReference type="InterPro" id="IPR044865">
    <property type="entry name" value="MRH_dom"/>
</dbReference>
<feature type="compositionally biased region" description="Basic and acidic residues" evidence="8">
    <location>
        <begin position="647"/>
        <end position="677"/>
    </location>
</feature>
<keyword evidence="5 7" id="KW-0256">Endoplasmic reticulum</keyword>
<evidence type="ECO:0000256" key="2">
    <source>
        <dbReference type="ARBA" id="ARBA00009918"/>
    </source>
</evidence>
<keyword evidence="6" id="KW-1015">Disulfide bond</keyword>
<comment type="caution">
    <text evidence="10">The sequence shown here is derived from an EMBL/GenBank/DDBJ whole genome shotgun (WGS) entry which is preliminary data.</text>
</comment>
<comment type="subcellular location">
    <subcellularLocation>
        <location evidence="1 7">Endoplasmic reticulum membrane</location>
        <topology evidence="1 7">Peripheral membrane protein</topology>
        <orientation evidence="1 7">Lumenal side</orientation>
    </subcellularLocation>
</comment>
<dbReference type="InterPro" id="IPR009011">
    <property type="entry name" value="Man6P_isomerase_rcpt-bd_dom_sf"/>
</dbReference>
<feature type="domain" description="MRH" evidence="9">
    <location>
        <begin position="329"/>
        <end position="478"/>
    </location>
</feature>
<dbReference type="Gene3D" id="2.70.130.10">
    <property type="entry name" value="Mannose-6-phosphate receptor binding domain"/>
    <property type="match status" value="1"/>
</dbReference>
<dbReference type="InterPro" id="IPR012913">
    <property type="entry name" value="OS9-like_dom"/>
</dbReference>
<comment type="similarity">
    <text evidence="2 7">Belongs to the OS-9 family.</text>
</comment>
<evidence type="ECO:0000256" key="4">
    <source>
        <dbReference type="ARBA" id="ARBA00022734"/>
    </source>
</evidence>
<dbReference type="GO" id="GO:0005789">
    <property type="term" value="C:endoplasmic reticulum membrane"/>
    <property type="evidence" value="ECO:0007669"/>
    <property type="project" value="UniProtKB-SubCell"/>
</dbReference>
<feature type="compositionally biased region" description="Polar residues" evidence="8">
    <location>
        <begin position="122"/>
        <end position="132"/>
    </location>
</feature>
<dbReference type="PROSITE" id="PS51914">
    <property type="entry name" value="MRH"/>
    <property type="match status" value="1"/>
</dbReference>
<evidence type="ECO:0000256" key="7">
    <source>
        <dbReference type="RuleBase" id="RU369099"/>
    </source>
</evidence>
<organism evidence="10 11">
    <name type="scientific">Helicocarpus griseus UAMH5409</name>
    <dbReference type="NCBI Taxonomy" id="1447875"/>
    <lineage>
        <taxon>Eukaryota</taxon>
        <taxon>Fungi</taxon>
        <taxon>Dikarya</taxon>
        <taxon>Ascomycota</taxon>
        <taxon>Pezizomycotina</taxon>
        <taxon>Eurotiomycetes</taxon>
        <taxon>Eurotiomycetidae</taxon>
        <taxon>Onygenales</taxon>
        <taxon>Ajellomycetaceae</taxon>
        <taxon>Helicocarpus</taxon>
    </lineage>
</organism>
<dbReference type="STRING" id="1447875.A0A2B7XM17"/>
<feature type="region of interest" description="Disordered" evidence="8">
    <location>
        <begin position="222"/>
        <end position="273"/>
    </location>
</feature>
<reference evidence="10 11" key="1">
    <citation type="submission" date="2017-10" db="EMBL/GenBank/DDBJ databases">
        <title>Comparative genomics in systemic dimorphic fungi from Ajellomycetaceae.</title>
        <authorList>
            <person name="Munoz J.F."/>
            <person name="Mcewen J.G."/>
            <person name="Clay O.K."/>
            <person name="Cuomo C.A."/>
        </authorList>
    </citation>
    <scope>NUCLEOTIDE SEQUENCE [LARGE SCALE GENOMIC DNA]</scope>
    <source>
        <strain evidence="10 11">UAMH5409</strain>
    </source>
</reference>
<evidence type="ECO:0000256" key="6">
    <source>
        <dbReference type="ARBA" id="ARBA00023157"/>
    </source>
</evidence>
<dbReference type="OrthoDB" id="448954at2759"/>
<evidence type="ECO:0000313" key="11">
    <source>
        <dbReference type="Proteomes" id="UP000223968"/>
    </source>
</evidence>
<accession>A0A2B7XM17</accession>
<keyword evidence="7" id="KW-0472">Membrane</keyword>
<dbReference type="SUPFAM" id="SSF50911">
    <property type="entry name" value="Mannose 6-phosphate receptor domain"/>
    <property type="match status" value="1"/>
</dbReference>
<protein>
    <recommendedName>
        <fullName evidence="7">Endoplasmic reticulum lectin</fullName>
    </recommendedName>
    <alternativeName>
        <fullName evidence="7">Protein OS-9</fullName>
    </alternativeName>
    <alternativeName>
        <fullName evidence="7">Protein OS-9 homolog</fullName>
    </alternativeName>
</protein>
<dbReference type="Pfam" id="PF07915">
    <property type="entry name" value="PRKCSH"/>
    <property type="match status" value="1"/>
</dbReference>
<evidence type="ECO:0000256" key="3">
    <source>
        <dbReference type="ARBA" id="ARBA00022729"/>
    </source>
</evidence>
<feature type="region of interest" description="Disordered" evidence="8">
    <location>
        <begin position="627"/>
        <end position="677"/>
    </location>
</feature>
<feature type="compositionally biased region" description="Acidic residues" evidence="8">
    <location>
        <begin position="635"/>
        <end position="646"/>
    </location>
</feature>